<feature type="compositionally biased region" description="Low complexity" evidence="1">
    <location>
        <begin position="34"/>
        <end position="71"/>
    </location>
</feature>
<sequence>MKMYDEDREYSKRSTSELEGDFSDVESYWSLRRSSNGRSSSFRSSFHSQGSSNNGSESGSGSGASKSWSMNESLMSERERNERKLLKSRIKKIPPFVISLTILVLLAGLTIIGGATIWFSKFGDNSDSTGTTSSSIST</sequence>
<dbReference type="EMBL" id="HBIO01017924">
    <property type="protein sequence ID" value="CAE0468906.1"/>
    <property type="molecule type" value="Transcribed_RNA"/>
</dbReference>
<name>A0A6S8WH79_9STRA</name>
<proteinExistence type="predicted"/>
<keyword evidence="2" id="KW-1133">Transmembrane helix</keyword>
<accession>A0A6S8WH79</accession>
<keyword evidence="2" id="KW-0812">Transmembrane</keyword>
<evidence type="ECO:0000313" key="4">
    <source>
        <dbReference type="EMBL" id="CAE0468906.1"/>
    </source>
</evidence>
<protein>
    <submittedName>
        <fullName evidence="3">Uncharacterized protein</fullName>
    </submittedName>
</protein>
<gene>
    <name evidence="3" type="ORF">CDEB00056_LOCUS13758</name>
    <name evidence="4" type="ORF">CDEB00056_LOCUS13759</name>
</gene>
<feature type="region of interest" description="Disordered" evidence="1">
    <location>
        <begin position="34"/>
        <end position="81"/>
    </location>
</feature>
<keyword evidence="2" id="KW-0472">Membrane</keyword>
<dbReference type="EMBL" id="HBIO01017923">
    <property type="protein sequence ID" value="CAE0468905.1"/>
    <property type="molecule type" value="Transcribed_RNA"/>
</dbReference>
<feature type="region of interest" description="Disordered" evidence="1">
    <location>
        <begin position="1"/>
        <end position="22"/>
    </location>
</feature>
<organism evidence="3">
    <name type="scientific">Chaetoceros debilis</name>
    <dbReference type="NCBI Taxonomy" id="122233"/>
    <lineage>
        <taxon>Eukaryota</taxon>
        <taxon>Sar</taxon>
        <taxon>Stramenopiles</taxon>
        <taxon>Ochrophyta</taxon>
        <taxon>Bacillariophyta</taxon>
        <taxon>Coscinodiscophyceae</taxon>
        <taxon>Chaetocerotophycidae</taxon>
        <taxon>Chaetocerotales</taxon>
        <taxon>Chaetocerotaceae</taxon>
        <taxon>Chaetoceros</taxon>
    </lineage>
</organism>
<feature type="transmembrane region" description="Helical" evidence="2">
    <location>
        <begin position="93"/>
        <end position="119"/>
    </location>
</feature>
<reference evidence="3" key="1">
    <citation type="submission" date="2021-01" db="EMBL/GenBank/DDBJ databases">
        <authorList>
            <person name="Corre E."/>
            <person name="Pelletier E."/>
            <person name="Niang G."/>
            <person name="Scheremetjew M."/>
            <person name="Finn R."/>
            <person name="Kale V."/>
            <person name="Holt S."/>
            <person name="Cochrane G."/>
            <person name="Meng A."/>
            <person name="Brown T."/>
            <person name="Cohen L."/>
        </authorList>
    </citation>
    <scope>NUCLEOTIDE SEQUENCE</scope>
    <source>
        <strain evidence="3">MM31A-1</strain>
    </source>
</reference>
<evidence type="ECO:0000256" key="1">
    <source>
        <dbReference type="SAM" id="MobiDB-lite"/>
    </source>
</evidence>
<dbReference type="AlphaFoldDB" id="A0A6S8WH79"/>
<evidence type="ECO:0000313" key="3">
    <source>
        <dbReference type="EMBL" id="CAE0468905.1"/>
    </source>
</evidence>
<evidence type="ECO:0000256" key="2">
    <source>
        <dbReference type="SAM" id="Phobius"/>
    </source>
</evidence>